<protein>
    <recommendedName>
        <fullName evidence="3">DUF3168 domain-containing protein</fullName>
    </recommendedName>
</protein>
<evidence type="ECO:0008006" key="3">
    <source>
        <dbReference type="Google" id="ProtNLM"/>
    </source>
</evidence>
<dbReference type="RefSeq" id="WP_378243985.1">
    <property type="nucleotide sequence ID" value="NZ_JBHSKF010000002.1"/>
</dbReference>
<reference evidence="2" key="1">
    <citation type="journal article" date="2019" name="Int. J. Syst. Evol. Microbiol.">
        <title>The Global Catalogue of Microorganisms (GCM) 10K type strain sequencing project: providing services to taxonomists for standard genome sequencing and annotation.</title>
        <authorList>
            <consortium name="The Broad Institute Genomics Platform"/>
            <consortium name="The Broad Institute Genome Sequencing Center for Infectious Disease"/>
            <person name="Wu L."/>
            <person name="Ma J."/>
        </authorList>
    </citation>
    <scope>NUCLEOTIDE SEQUENCE [LARGE SCALE GENOMIC DNA]</scope>
    <source>
        <strain evidence="2">CCUG 59778</strain>
    </source>
</reference>
<proteinExistence type="predicted"/>
<keyword evidence="2" id="KW-1185">Reference proteome</keyword>
<evidence type="ECO:0000313" key="1">
    <source>
        <dbReference type="EMBL" id="MFC5286231.1"/>
    </source>
</evidence>
<sequence>MADRQALTDEDWTGGFHELALIWPDHDDARLTRATAALWSATGFTGDRPAGADFHVRGTAPLPSGPIFSGVYQTRLDDSDRLVFYIPLTALERSGAAVDPWLADIGAQVHEVAPIRVGLIGWEVDDVVPAPLAVAAAPEERPVGFLLPDRSRVGLRYYPATE</sequence>
<comment type="caution">
    <text evidence="1">The sequence shown here is derived from an EMBL/GenBank/DDBJ whole genome shotgun (WGS) entry which is preliminary data.</text>
</comment>
<organism evidence="1 2">
    <name type="scientific">Actinokineospora guangxiensis</name>
    <dbReference type="NCBI Taxonomy" id="1490288"/>
    <lineage>
        <taxon>Bacteria</taxon>
        <taxon>Bacillati</taxon>
        <taxon>Actinomycetota</taxon>
        <taxon>Actinomycetes</taxon>
        <taxon>Pseudonocardiales</taxon>
        <taxon>Pseudonocardiaceae</taxon>
        <taxon>Actinokineospora</taxon>
    </lineage>
</organism>
<evidence type="ECO:0000313" key="2">
    <source>
        <dbReference type="Proteomes" id="UP001596157"/>
    </source>
</evidence>
<dbReference type="EMBL" id="JBHSKF010000002">
    <property type="protein sequence ID" value="MFC5286231.1"/>
    <property type="molecule type" value="Genomic_DNA"/>
</dbReference>
<accession>A0ABW0EJ79</accession>
<name>A0ABW0EJ79_9PSEU</name>
<dbReference type="Proteomes" id="UP001596157">
    <property type="component" value="Unassembled WGS sequence"/>
</dbReference>
<gene>
    <name evidence="1" type="ORF">ACFPM7_04150</name>
</gene>